<evidence type="ECO:0000313" key="1">
    <source>
        <dbReference type="EMBL" id="KAE9391847.1"/>
    </source>
</evidence>
<dbReference type="EMBL" id="ML769611">
    <property type="protein sequence ID" value="KAE9391847.1"/>
    <property type="molecule type" value="Genomic_DNA"/>
</dbReference>
<name>A0A6A4H3Y9_9AGAR</name>
<keyword evidence="2" id="KW-1185">Reference proteome</keyword>
<dbReference type="Proteomes" id="UP000799118">
    <property type="component" value="Unassembled WGS sequence"/>
</dbReference>
<proteinExistence type="predicted"/>
<organism evidence="1 2">
    <name type="scientific">Gymnopus androsaceus JB14</name>
    <dbReference type="NCBI Taxonomy" id="1447944"/>
    <lineage>
        <taxon>Eukaryota</taxon>
        <taxon>Fungi</taxon>
        <taxon>Dikarya</taxon>
        <taxon>Basidiomycota</taxon>
        <taxon>Agaricomycotina</taxon>
        <taxon>Agaricomycetes</taxon>
        <taxon>Agaricomycetidae</taxon>
        <taxon>Agaricales</taxon>
        <taxon>Marasmiineae</taxon>
        <taxon>Omphalotaceae</taxon>
        <taxon>Gymnopus</taxon>
    </lineage>
</organism>
<sequence length="166" mass="17482">MHKSSNDLDYYEDDPVDVEETEGGFTAPSHHTIRTRHRRFFDTFVGLEPDDTEDDLQAIVDLPPMVEYEHQYGFMPYLGAHGAHNSVHAGTGAGAAPGPGIDGFGPGGIGAMSAGVDILAIPPTTSTSTQVIVNSASNFAFPNHALAGGYNAGGPSGGVPEEYFFN</sequence>
<protein>
    <submittedName>
        <fullName evidence="1">Uncharacterized protein</fullName>
    </submittedName>
</protein>
<gene>
    <name evidence="1" type="ORF">BT96DRAFT_925030</name>
</gene>
<dbReference type="AlphaFoldDB" id="A0A6A4H3Y9"/>
<accession>A0A6A4H3Y9</accession>
<reference evidence="1" key="1">
    <citation type="journal article" date="2019" name="Environ. Microbiol.">
        <title>Fungal ecological strategies reflected in gene transcription - a case study of two litter decomposers.</title>
        <authorList>
            <person name="Barbi F."/>
            <person name="Kohler A."/>
            <person name="Barry K."/>
            <person name="Baskaran P."/>
            <person name="Daum C."/>
            <person name="Fauchery L."/>
            <person name="Ihrmark K."/>
            <person name="Kuo A."/>
            <person name="LaButti K."/>
            <person name="Lipzen A."/>
            <person name="Morin E."/>
            <person name="Grigoriev I.V."/>
            <person name="Henrissat B."/>
            <person name="Lindahl B."/>
            <person name="Martin F."/>
        </authorList>
    </citation>
    <scope>NUCLEOTIDE SEQUENCE</scope>
    <source>
        <strain evidence="1">JB14</strain>
    </source>
</reference>
<evidence type="ECO:0000313" key="2">
    <source>
        <dbReference type="Proteomes" id="UP000799118"/>
    </source>
</evidence>